<dbReference type="Proteomes" id="UP000267821">
    <property type="component" value="Unassembled WGS sequence"/>
</dbReference>
<protein>
    <submittedName>
        <fullName evidence="1">Uncharacterized protein</fullName>
    </submittedName>
</protein>
<gene>
    <name evidence="1" type="ORF">L211DRAFT_445308</name>
</gene>
<proteinExistence type="predicted"/>
<evidence type="ECO:0000313" key="1">
    <source>
        <dbReference type="EMBL" id="RPB21220.1"/>
    </source>
</evidence>
<dbReference type="AlphaFoldDB" id="A0A3N4LEA9"/>
<keyword evidence="2" id="KW-1185">Reference proteome</keyword>
<organism evidence="1 2">
    <name type="scientific">Terfezia boudieri ATCC MYA-4762</name>
    <dbReference type="NCBI Taxonomy" id="1051890"/>
    <lineage>
        <taxon>Eukaryota</taxon>
        <taxon>Fungi</taxon>
        <taxon>Dikarya</taxon>
        <taxon>Ascomycota</taxon>
        <taxon>Pezizomycotina</taxon>
        <taxon>Pezizomycetes</taxon>
        <taxon>Pezizales</taxon>
        <taxon>Pezizaceae</taxon>
        <taxon>Terfezia</taxon>
    </lineage>
</organism>
<accession>A0A3N4LEA9</accession>
<name>A0A3N4LEA9_9PEZI</name>
<dbReference type="InParanoid" id="A0A3N4LEA9"/>
<sequence>MEPSSDDGDDYANTLAFIPSRHLRMRFRLPSFWKVREWWISVARERRLNRQLAYFADFMTGLHPTLLHQLQAWENELPKTLRVVLRHPHPAHIAPVQRTKSYELERGEDLLYSTLLESLLHSYTNWVFSWTVHSLPEGCRKDVWWDELAHWCHVQLQDDNPDPRTQKIAFAPHLPRTYPLRTTFTYGIDVCSMVSWGELVQLGREIGLNPANGFSELVFMDIGPDRWGLWLDSSSQITNAIRQGSIVGNLFTFTNICVARVAVDVKANAT</sequence>
<evidence type="ECO:0000313" key="2">
    <source>
        <dbReference type="Proteomes" id="UP000267821"/>
    </source>
</evidence>
<reference evidence="1 2" key="1">
    <citation type="journal article" date="2018" name="Nat. Ecol. Evol.">
        <title>Pezizomycetes genomes reveal the molecular basis of ectomycorrhizal truffle lifestyle.</title>
        <authorList>
            <person name="Murat C."/>
            <person name="Payen T."/>
            <person name="Noel B."/>
            <person name="Kuo A."/>
            <person name="Morin E."/>
            <person name="Chen J."/>
            <person name="Kohler A."/>
            <person name="Krizsan K."/>
            <person name="Balestrini R."/>
            <person name="Da Silva C."/>
            <person name="Montanini B."/>
            <person name="Hainaut M."/>
            <person name="Levati E."/>
            <person name="Barry K.W."/>
            <person name="Belfiori B."/>
            <person name="Cichocki N."/>
            <person name="Clum A."/>
            <person name="Dockter R.B."/>
            <person name="Fauchery L."/>
            <person name="Guy J."/>
            <person name="Iotti M."/>
            <person name="Le Tacon F."/>
            <person name="Lindquist E.A."/>
            <person name="Lipzen A."/>
            <person name="Malagnac F."/>
            <person name="Mello A."/>
            <person name="Molinier V."/>
            <person name="Miyauchi S."/>
            <person name="Poulain J."/>
            <person name="Riccioni C."/>
            <person name="Rubini A."/>
            <person name="Sitrit Y."/>
            <person name="Splivallo R."/>
            <person name="Traeger S."/>
            <person name="Wang M."/>
            <person name="Zifcakova L."/>
            <person name="Wipf D."/>
            <person name="Zambonelli A."/>
            <person name="Paolocci F."/>
            <person name="Nowrousian M."/>
            <person name="Ottonello S."/>
            <person name="Baldrian P."/>
            <person name="Spatafora J.W."/>
            <person name="Henrissat B."/>
            <person name="Nagy L.G."/>
            <person name="Aury J.M."/>
            <person name="Wincker P."/>
            <person name="Grigoriev I.V."/>
            <person name="Bonfante P."/>
            <person name="Martin F.M."/>
        </authorList>
    </citation>
    <scope>NUCLEOTIDE SEQUENCE [LARGE SCALE GENOMIC DNA]</scope>
    <source>
        <strain evidence="1 2">ATCC MYA-4762</strain>
    </source>
</reference>
<dbReference type="EMBL" id="ML121561">
    <property type="protein sequence ID" value="RPB21220.1"/>
    <property type="molecule type" value="Genomic_DNA"/>
</dbReference>
<dbReference type="OrthoDB" id="10364284at2759"/>